<evidence type="ECO:0000313" key="1">
    <source>
        <dbReference type="EMBL" id="SFQ49336.1"/>
    </source>
</evidence>
<organism evidence="1 2">
    <name type="scientific">Hymenobacter arizonensis</name>
    <name type="common">Siccationidurans arizonensis</name>
    <dbReference type="NCBI Taxonomy" id="1227077"/>
    <lineage>
        <taxon>Bacteria</taxon>
        <taxon>Pseudomonadati</taxon>
        <taxon>Bacteroidota</taxon>
        <taxon>Cytophagia</taxon>
        <taxon>Cytophagales</taxon>
        <taxon>Hymenobacteraceae</taxon>
        <taxon>Hymenobacter</taxon>
    </lineage>
</organism>
<protein>
    <recommendedName>
        <fullName evidence="3">Alpha/beta hydrolase</fullName>
    </recommendedName>
</protein>
<dbReference type="STRING" id="1227077.SAMN04515668_2546"/>
<dbReference type="OrthoDB" id="1491023at2"/>
<dbReference type="EMBL" id="FOXS01000003">
    <property type="protein sequence ID" value="SFQ49336.1"/>
    <property type="molecule type" value="Genomic_DNA"/>
</dbReference>
<accession>A0A1I5YYQ3</accession>
<dbReference type="AlphaFoldDB" id="A0A1I5YYQ3"/>
<dbReference type="Proteomes" id="UP000199029">
    <property type="component" value="Unassembled WGS sequence"/>
</dbReference>
<evidence type="ECO:0008006" key="3">
    <source>
        <dbReference type="Google" id="ProtNLM"/>
    </source>
</evidence>
<reference evidence="2" key="1">
    <citation type="submission" date="2016-10" db="EMBL/GenBank/DDBJ databases">
        <authorList>
            <person name="Varghese N."/>
            <person name="Submissions S."/>
        </authorList>
    </citation>
    <scope>NUCLEOTIDE SEQUENCE [LARGE SCALE GENOMIC DNA]</scope>
    <source>
        <strain evidence="2">OR362-8,ATCC BAA-1266,JCM 13504</strain>
    </source>
</reference>
<keyword evidence="2" id="KW-1185">Reference proteome</keyword>
<dbReference type="RefSeq" id="WP_092673553.1">
    <property type="nucleotide sequence ID" value="NZ_FOXS01000003.1"/>
</dbReference>
<sequence>MPATCPFAAPLFPATLIRISLALLGSLLVLSCRCTDVTRPLQPGTQTPVDLNILTHRVLQISGDGRILPKLKGLTRESKRRFAGKYESKETTEGAYLREMFAELRQRQPRHIIVLSHGGLATFKAGLNRAVRVEQDNTLKLWRPNADTAFLYLNWNAGFFSTYGEHLITNQGQVQPLRRPLYALYGLGILAPLHLATDLGRAAVKFPLNALQYATEPALFSIGLNRPSNFYKFGGTQRNKQVHSVNLISERLRQDYLNHRGRTDSTLQISMGENRSKGAFYYHVVQPVLWLPSRLATLALGEAVGRPAWRSMLRRTQTMFHRPVADEFSAVPLAAQPSKRLVAQASRRERNTRYLSQPGVVLQFVDSLEAYRKWRTRQEPAAARAGATVTLMGHSMGCIVMKNILQESLLQPRERRLQCDHIVFMAAACSLQDFRYAVAPYLQQHAQTRFYNLTLHPYREITENMIGDYTIPSLLRLPLDGSLPVMIDRLFTDPLTLNERTLGRWHNFVLAAADSTFLPASIRGRVTIKAFGSGSRLELGPQIHGDFGSPRLAEKNCDVFYPHRFWTRKFREAE</sequence>
<dbReference type="InterPro" id="IPR029058">
    <property type="entry name" value="AB_hydrolase_fold"/>
</dbReference>
<gene>
    <name evidence="1" type="ORF">SAMN04515668_2546</name>
</gene>
<name>A0A1I5YYQ3_HYMAR</name>
<dbReference type="SUPFAM" id="SSF53474">
    <property type="entry name" value="alpha/beta-Hydrolases"/>
    <property type="match status" value="1"/>
</dbReference>
<evidence type="ECO:0000313" key="2">
    <source>
        <dbReference type="Proteomes" id="UP000199029"/>
    </source>
</evidence>
<proteinExistence type="predicted"/>